<dbReference type="PIRSF" id="PIRSF033094">
    <property type="entry name" value="Pesterase_CT488"/>
    <property type="match status" value="1"/>
</dbReference>
<dbReference type="Gene3D" id="3.60.21.10">
    <property type="match status" value="1"/>
</dbReference>
<gene>
    <name evidence="2" type="ORF">SAMN02745178_01133</name>
</gene>
<protein>
    <recommendedName>
        <fullName evidence="1">Calcineurin-like phosphoesterase domain-containing protein</fullName>
    </recommendedName>
</protein>
<dbReference type="GeneID" id="93337610"/>
<name>A0A1T4WWG5_9FIRM</name>
<dbReference type="InterPro" id="IPR029052">
    <property type="entry name" value="Metallo-depent_PP-like"/>
</dbReference>
<dbReference type="OrthoDB" id="8610138at2"/>
<evidence type="ECO:0000313" key="3">
    <source>
        <dbReference type="Proteomes" id="UP000190286"/>
    </source>
</evidence>
<dbReference type="InterPro" id="IPR014578">
    <property type="entry name" value="Pesterase_CT488"/>
</dbReference>
<dbReference type="STRING" id="745368.SAMN02745178_01133"/>
<dbReference type="RefSeq" id="WP_078784117.1">
    <property type="nucleotide sequence ID" value="NZ_DBEWUX010000081.1"/>
</dbReference>
<keyword evidence="3" id="KW-1185">Reference proteome</keyword>
<dbReference type="PANTHER" id="PTHR31302:SF22">
    <property type="entry name" value="PHOSPHOESTERASE"/>
    <property type="match status" value="1"/>
</dbReference>
<dbReference type="Pfam" id="PF00149">
    <property type="entry name" value="Metallophos"/>
    <property type="match status" value="1"/>
</dbReference>
<dbReference type="SUPFAM" id="SSF56300">
    <property type="entry name" value="Metallo-dependent phosphatases"/>
    <property type="match status" value="1"/>
</dbReference>
<feature type="domain" description="Calcineurin-like phosphoesterase" evidence="1">
    <location>
        <begin position="1"/>
        <end position="195"/>
    </location>
</feature>
<dbReference type="AlphaFoldDB" id="A0A1T4WWG5"/>
<evidence type="ECO:0000313" key="2">
    <source>
        <dbReference type="EMBL" id="SKA81644.1"/>
    </source>
</evidence>
<dbReference type="InterPro" id="IPR004843">
    <property type="entry name" value="Calcineurin-like_PHP"/>
</dbReference>
<reference evidence="2 3" key="1">
    <citation type="submission" date="2017-02" db="EMBL/GenBank/DDBJ databases">
        <authorList>
            <person name="Peterson S.W."/>
        </authorList>
    </citation>
    <scope>NUCLEOTIDE SEQUENCE [LARGE SCALE GENOMIC DNA]</scope>
    <source>
        <strain evidence="2 3">ATCC 27749</strain>
    </source>
</reference>
<accession>A0A1T4WWG5</accession>
<organism evidence="2 3">
    <name type="scientific">Gemmiger formicilis</name>
    <dbReference type="NCBI Taxonomy" id="745368"/>
    <lineage>
        <taxon>Bacteria</taxon>
        <taxon>Bacillati</taxon>
        <taxon>Bacillota</taxon>
        <taxon>Clostridia</taxon>
        <taxon>Eubacteriales</taxon>
        <taxon>Gemmiger</taxon>
    </lineage>
</organism>
<dbReference type="EMBL" id="FUYF01000004">
    <property type="protein sequence ID" value="SKA81644.1"/>
    <property type="molecule type" value="Genomic_DNA"/>
</dbReference>
<dbReference type="Proteomes" id="UP000190286">
    <property type="component" value="Unassembled WGS sequence"/>
</dbReference>
<dbReference type="GO" id="GO:0016787">
    <property type="term" value="F:hydrolase activity"/>
    <property type="evidence" value="ECO:0007669"/>
    <property type="project" value="InterPro"/>
</dbReference>
<dbReference type="InterPro" id="IPR051158">
    <property type="entry name" value="Metallophosphoesterase_sf"/>
</dbReference>
<dbReference type="PANTHER" id="PTHR31302">
    <property type="entry name" value="TRANSMEMBRANE PROTEIN WITH METALLOPHOSPHOESTERASE DOMAIN-RELATED"/>
    <property type="match status" value="1"/>
</dbReference>
<sequence>MAIFAIGDMHLSLGTDKPMDVFPGWEGYLPRLEASWRKLIGPDDTVVLAGDTSWAMNLNDTKADFAFIQNLPGQKWLLKGNHDYWWTTTRKMENFLTANGFDTLHILHNNACTVGNVALCGTRGWPFDDVAAQGEKLMAREAGRLRMSLQAAGDVAEKIAFLHYPPIYPGAQAQELVDVLNEFGVTECYYGHLHGKSIRYATQGERDGITYRLISADGLSFCPYKIR</sequence>
<evidence type="ECO:0000259" key="1">
    <source>
        <dbReference type="Pfam" id="PF00149"/>
    </source>
</evidence>
<proteinExistence type="predicted"/>